<feature type="domain" description="C2H2-type" evidence="7">
    <location>
        <begin position="201"/>
        <end position="230"/>
    </location>
</feature>
<dbReference type="Proteomes" id="UP001516023">
    <property type="component" value="Unassembled WGS sequence"/>
</dbReference>
<keyword evidence="9" id="KW-1185">Reference proteome</keyword>
<feature type="compositionally biased region" description="Basic and acidic residues" evidence="6">
    <location>
        <begin position="826"/>
        <end position="835"/>
    </location>
</feature>
<feature type="compositionally biased region" description="Low complexity" evidence="6">
    <location>
        <begin position="886"/>
        <end position="895"/>
    </location>
</feature>
<evidence type="ECO:0000256" key="5">
    <source>
        <dbReference type="PROSITE-ProRule" id="PRU00042"/>
    </source>
</evidence>
<evidence type="ECO:0000256" key="4">
    <source>
        <dbReference type="ARBA" id="ARBA00022833"/>
    </source>
</evidence>
<feature type="compositionally biased region" description="Basic residues" evidence="6">
    <location>
        <begin position="322"/>
        <end position="331"/>
    </location>
</feature>
<keyword evidence="2" id="KW-0677">Repeat</keyword>
<dbReference type="PANTHER" id="PTHR24403">
    <property type="entry name" value="ZINC FINGER PROTEIN"/>
    <property type="match status" value="1"/>
</dbReference>
<dbReference type="InterPro" id="IPR050688">
    <property type="entry name" value="Zinc_finger/UBP_domain"/>
</dbReference>
<feature type="compositionally biased region" description="Low complexity" evidence="6">
    <location>
        <begin position="839"/>
        <end position="851"/>
    </location>
</feature>
<feature type="compositionally biased region" description="Pro residues" evidence="6">
    <location>
        <begin position="741"/>
        <end position="759"/>
    </location>
</feature>
<evidence type="ECO:0000256" key="3">
    <source>
        <dbReference type="ARBA" id="ARBA00022771"/>
    </source>
</evidence>
<feature type="compositionally biased region" description="Acidic residues" evidence="6">
    <location>
        <begin position="41"/>
        <end position="51"/>
    </location>
</feature>
<dbReference type="SMART" id="SM00355">
    <property type="entry name" value="ZnF_C2H2"/>
    <property type="match status" value="4"/>
</dbReference>
<feature type="region of interest" description="Disordered" evidence="6">
    <location>
        <begin position="672"/>
        <end position="692"/>
    </location>
</feature>
<dbReference type="EMBL" id="JABMIG020000350">
    <property type="protein sequence ID" value="KAL3780409.1"/>
    <property type="molecule type" value="Genomic_DNA"/>
</dbReference>
<sequence length="1191" mass="133884">MRGVNMTRVRRVRSAKAATPLNEAKEKEDPAEDRPLRDQEDAGADSVELDDAPVSNDVKKKKNSSKAVGAEIPCPHCTKSFKTNRGLKYHLAKNICQSSPVKETPTSLPSTKDKRESPANAQSLEIKDRDDAKNPSSSMKKRAISSPDKESVESVDEDNTVLTTSPRNKKRQRSSRKNDKQKSPVTRESADDTNEENGPILSCQLCNKTFTSEYGLVYHAKHKVCQGGKEQNATQSKKSQEEPYACSVCSKLFRSKHALEYHLKKRVCHSGTGGGKPLSNEDANHMKMDNSMVSSPNQHVENIVAKDGEEGLGNGHEAKAKQVTKRERRRSAINPLTFESDTTDISVRRNNFEQLTPGSKHITKYGIVKVIADDRLPSVHHQSKMPRTDAVQRFLDHKHSFTCKQRAVAEIMYTGGRMRREQLKKIYLKSIDPEHQTTSHSQNQYAQSIWGMYCHSITPHQILHEAMSWKDANGDPFTGVQADVFDRKDVRVPRDFYPDRIVECVLVNDERRRIHSNVDDDEHNTPAPNGAASIMRLFLARKELVSKYNKSDPCYICSTCRKSFCDIITWKHHVHENLCIVDLNLKQEERSRRLEAREEEMLDREWKSKPFLSSMHAVLKPKEGDIEFGNPCKIKQHKKHKMPSWIVFNDQHSSMYPELFIALKFKRGSQNRNWAGKKKRSEDYVSSHDARLNRKRREKQLLVNERAPIDSLRQIHEYALQQAAKQEAAKNERRKRKLVSKPPPSLPVDAPPALPPPSLPVDAVAALPPPLPVDATPALPPPLPLHEIMTDVMENSRVQLLSAAMGYINKEASEGIGKTTNNNPNDADKSRRDNEVTTSPLLPSCDLLPSDKIVEAGLPKKKTSRKKKQVKKTAQTANEHEEKPNSSSSLPTLSSTAAVDSDGIFRESVKEPDSQPIIVPITATVPPENASNLTSLDNETCMDGDNEQGVKVFHKRNKPNPVVIDTQVLVAECDAGRYPTITRFDGAHLTECVLCTRTDADEEDPLIECDFCKNSAHQICMCKKMLNKDPPIIMRELEPHDSVMCHDCVAYCLARRTRAESRRVSKWHYELSRVGLAHPDAAYLTEEVGMSKSDENIASTPDKKQDDLPTYAPCPNRGPGGLICCSHCTAAYSRYLSNAAKEMEAQSIAKVGQEVNDILDLLADARQRLLNATDVNHSNEIRRKLLKKNEV</sequence>
<protein>
    <recommendedName>
        <fullName evidence="7">C2H2-type domain-containing protein</fullName>
    </recommendedName>
</protein>
<feature type="compositionally biased region" description="Basic and acidic residues" evidence="6">
    <location>
        <begin position="23"/>
        <end position="40"/>
    </location>
</feature>
<dbReference type="InterPro" id="IPR036236">
    <property type="entry name" value="Znf_C2H2_sf"/>
</dbReference>
<feature type="compositionally biased region" description="Basic and acidic residues" evidence="6">
    <location>
        <begin position="680"/>
        <end position="692"/>
    </location>
</feature>
<dbReference type="PANTHER" id="PTHR24403:SF67">
    <property type="entry name" value="FI01116P-RELATED"/>
    <property type="match status" value="1"/>
</dbReference>
<dbReference type="Gene3D" id="3.30.160.60">
    <property type="entry name" value="Classic Zinc Finger"/>
    <property type="match status" value="1"/>
</dbReference>
<keyword evidence="1" id="KW-0479">Metal-binding</keyword>
<reference evidence="8 9" key="1">
    <citation type="journal article" date="2020" name="G3 (Bethesda)">
        <title>Improved Reference Genome for Cyclotella cryptica CCMP332, a Model for Cell Wall Morphogenesis, Salinity Adaptation, and Lipid Production in Diatoms (Bacillariophyta).</title>
        <authorList>
            <person name="Roberts W.R."/>
            <person name="Downey K.M."/>
            <person name="Ruck E.C."/>
            <person name="Traller J.C."/>
            <person name="Alverson A.J."/>
        </authorList>
    </citation>
    <scope>NUCLEOTIDE SEQUENCE [LARGE SCALE GENOMIC DNA]</scope>
    <source>
        <strain evidence="8 9">CCMP332</strain>
    </source>
</reference>
<dbReference type="InterPro" id="IPR013087">
    <property type="entry name" value="Znf_C2H2_type"/>
</dbReference>
<dbReference type="GO" id="GO:0008270">
    <property type="term" value="F:zinc ion binding"/>
    <property type="evidence" value="ECO:0007669"/>
    <property type="project" value="UniProtKB-KW"/>
</dbReference>
<accession>A0ABD3NXH5</accession>
<name>A0ABD3NXH5_9STRA</name>
<dbReference type="PROSITE" id="PS50157">
    <property type="entry name" value="ZINC_FINGER_C2H2_2"/>
    <property type="match status" value="2"/>
</dbReference>
<feature type="compositionally biased region" description="Basic residues" evidence="6">
    <location>
        <begin position="859"/>
        <end position="871"/>
    </location>
</feature>
<organism evidence="8 9">
    <name type="scientific">Cyclotella cryptica</name>
    <dbReference type="NCBI Taxonomy" id="29204"/>
    <lineage>
        <taxon>Eukaryota</taxon>
        <taxon>Sar</taxon>
        <taxon>Stramenopiles</taxon>
        <taxon>Ochrophyta</taxon>
        <taxon>Bacillariophyta</taxon>
        <taxon>Coscinodiscophyceae</taxon>
        <taxon>Thalassiosirophycidae</taxon>
        <taxon>Stephanodiscales</taxon>
        <taxon>Stephanodiscaceae</taxon>
        <taxon>Cyclotella</taxon>
    </lineage>
</organism>
<gene>
    <name evidence="8" type="ORF">HJC23_004346</name>
</gene>
<evidence type="ECO:0000256" key="2">
    <source>
        <dbReference type="ARBA" id="ARBA00022737"/>
    </source>
</evidence>
<keyword evidence="4" id="KW-0862">Zinc</keyword>
<proteinExistence type="predicted"/>
<dbReference type="SUPFAM" id="SSF57667">
    <property type="entry name" value="beta-beta-alpha zinc fingers"/>
    <property type="match status" value="1"/>
</dbReference>
<feature type="region of interest" description="Disordered" evidence="6">
    <location>
        <begin position="307"/>
        <end position="331"/>
    </location>
</feature>
<evidence type="ECO:0000259" key="7">
    <source>
        <dbReference type="PROSITE" id="PS50157"/>
    </source>
</evidence>
<evidence type="ECO:0000313" key="8">
    <source>
        <dbReference type="EMBL" id="KAL3780409.1"/>
    </source>
</evidence>
<feature type="region of interest" description="Disordered" evidence="6">
    <location>
        <begin position="1"/>
        <end position="198"/>
    </location>
</feature>
<evidence type="ECO:0000256" key="1">
    <source>
        <dbReference type="ARBA" id="ARBA00022723"/>
    </source>
</evidence>
<feature type="region of interest" description="Disordered" evidence="6">
    <location>
        <begin position="728"/>
        <end position="759"/>
    </location>
</feature>
<feature type="domain" description="C2H2-type" evidence="7">
    <location>
        <begin position="244"/>
        <end position="274"/>
    </location>
</feature>
<evidence type="ECO:0000313" key="9">
    <source>
        <dbReference type="Proteomes" id="UP001516023"/>
    </source>
</evidence>
<evidence type="ECO:0000256" key="6">
    <source>
        <dbReference type="SAM" id="MobiDB-lite"/>
    </source>
</evidence>
<keyword evidence="3 5" id="KW-0863">Zinc-finger</keyword>
<dbReference type="AlphaFoldDB" id="A0ABD3NXH5"/>
<feature type="region of interest" description="Disordered" evidence="6">
    <location>
        <begin position="814"/>
        <end position="895"/>
    </location>
</feature>
<comment type="caution">
    <text evidence="8">The sequence shown here is derived from an EMBL/GenBank/DDBJ whole genome shotgun (WGS) entry which is preliminary data.</text>
</comment>
<feature type="compositionally biased region" description="Polar residues" evidence="6">
    <location>
        <begin position="95"/>
        <end position="110"/>
    </location>
</feature>